<gene>
    <name evidence="1" type="ORF">SYNTR_0396</name>
</gene>
<dbReference type="Proteomes" id="UP000426444">
    <property type="component" value="Chromosome"/>
</dbReference>
<protein>
    <submittedName>
        <fullName evidence="1">Uncharacterized protein</fullName>
    </submittedName>
</protein>
<evidence type="ECO:0000313" key="2">
    <source>
        <dbReference type="Proteomes" id="UP000426444"/>
    </source>
</evidence>
<reference evidence="2" key="1">
    <citation type="journal article" date="2019" name="Microbiology">
        <title>Complete Genome Sequence of an Uncultured Bacterium of the Candidate Phylum Bipolaricaulota.</title>
        <authorList>
            <person name="Kadnikov V.V."/>
            <person name="Mardanov A.V."/>
            <person name="Beletsky A.V."/>
            <person name="Frank Y.A."/>
            <person name="Karnachuk O.V."/>
            <person name="Ravin N.V."/>
        </authorList>
    </citation>
    <scope>NUCLEOTIDE SEQUENCE [LARGE SCALE GENOMIC DNA]</scope>
</reference>
<proteinExistence type="predicted"/>
<dbReference type="AlphaFoldDB" id="A0A6I6DH81"/>
<dbReference type="EMBL" id="CP046457">
    <property type="protein sequence ID" value="QGT98989.1"/>
    <property type="molecule type" value="Genomic_DNA"/>
</dbReference>
<evidence type="ECO:0000313" key="1">
    <source>
        <dbReference type="EMBL" id="QGT98989.1"/>
    </source>
</evidence>
<accession>A0A6I6DH81</accession>
<keyword evidence="2" id="KW-1185">Reference proteome</keyword>
<dbReference type="RefSeq" id="WP_156202928.1">
    <property type="nucleotide sequence ID" value="NZ_CP046457.1"/>
</dbReference>
<sequence>MIIIIKNMKKKVLWVLSVLLLIFALTLTIPIVANKNFERLPVFTDWFEDEQPTGNPMRVEETESESKFEHAMELFVIKLQDFYYE</sequence>
<dbReference type="KEGG" id="salq:SYNTR_0396"/>
<organism evidence="1 2">
    <name type="scientific">Candidatus Syntrophocurvum alkaliphilum</name>
    <dbReference type="NCBI Taxonomy" id="2293317"/>
    <lineage>
        <taxon>Bacteria</taxon>
        <taxon>Bacillati</taxon>
        <taxon>Bacillota</taxon>
        <taxon>Clostridia</taxon>
        <taxon>Eubacteriales</taxon>
        <taxon>Syntrophomonadaceae</taxon>
        <taxon>Candidatus Syntrophocurvum</taxon>
    </lineage>
</organism>
<name>A0A6I6DH81_9FIRM</name>
<dbReference type="OrthoDB" id="2087612at2"/>